<dbReference type="InterPro" id="IPR005467">
    <property type="entry name" value="His_kinase_dom"/>
</dbReference>
<dbReference type="Proteomes" id="UP000095558">
    <property type="component" value="Unassembled WGS sequence"/>
</dbReference>
<evidence type="ECO:0000256" key="2">
    <source>
        <dbReference type="ARBA" id="ARBA00022679"/>
    </source>
</evidence>
<evidence type="ECO:0000256" key="3">
    <source>
        <dbReference type="ARBA" id="ARBA00022777"/>
    </source>
</evidence>
<organism evidence="7 8">
    <name type="scientific">Clostridium disporicum</name>
    <dbReference type="NCBI Taxonomy" id="84024"/>
    <lineage>
        <taxon>Bacteria</taxon>
        <taxon>Bacillati</taxon>
        <taxon>Bacillota</taxon>
        <taxon>Clostridia</taxon>
        <taxon>Eubacteriales</taxon>
        <taxon>Clostridiaceae</taxon>
        <taxon>Clostridium</taxon>
    </lineage>
</organism>
<evidence type="ECO:0000256" key="4">
    <source>
        <dbReference type="ARBA" id="ARBA00023012"/>
    </source>
</evidence>
<name>A0A174I3V9_9CLOT</name>
<evidence type="ECO:0000259" key="6">
    <source>
        <dbReference type="PROSITE" id="PS50109"/>
    </source>
</evidence>
<dbReference type="InterPro" id="IPR016120">
    <property type="entry name" value="Sig_transdc_His_kin_SpoOB"/>
</dbReference>
<keyword evidence="1" id="KW-0597">Phosphoprotein</keyword>
<dbReference type="SUPFAM" id="SSF55890">
    <property type="entry name" value="Sporulation response regulatory protein Spo0B"/>
    <property type="match status" value="1"/>
</dbReference>
<dbReference type="PANTHER" id="PTHR40448">
    <property type="entry name" value="TWO-COMPONENT SENSOR HISTIDINE KINASE"/>
    <property type="match status" value="1"/>
</dbReference>
<keyword evidence="5" id="KW-0812">Transmembrane</keyword>
<protein>
    <submittedName>
        <fullName evidence="7">Putative histidine kinase</fullName>
        <ecNumber evidence="7">2.7.13.3</ecNumber>
    </submittedName>
</protein>
<dbReference type="Pfam" id="PF14501">
    <property type="entry name" value="HATPase_c_5"/>
    <property type="match status" value="1"/>
</dbReference>
<evidence type="ECO:0000313" key="7">
    <source>
        <dbReference type="EMBL" id="CUO80307.1"/>
    </source>
</evidence>
<accession>A0A174I3V9</accession>
<dbReference type="OrthoDB" id="9792686at2"/>
<evidence type="ECO:0000256" key="5">
    <source>
        <dbReference type="SAM" id="Phobius"/>
    </source>
</evidence>
<dbReference type="EC" id="2.7.13.3" evidence="7"/>
<keyword evidence="5" id="KW-1133">Transmembrane helix</keyword>
<dbReference type="SUPFAM" id="SSF55874">
    <property type="entry name" value="ATPase domain of HSP90 chaperone/DNA topoisomerase II/histidine kinase"/>
    <property type="match status" value="1"/>
</dbReference>
<dbReference type="GO" id="GO:0000155">
    <property type="term" value="F:phosphorelay sensor kinase activity"/>
    <property type="evidence" value="ECO:0007669"/>
    <property type="project" value="InterPro"/>
</dbReference>
<evidence type="ECO:0000313" key="8">
    <source>
        <dbReference type="Proteomes" id="UP000095558"/>
    </source>
</evidence>
<dbReference type="PANTHER" id="PTHR40448:SF1">
    <property type="entry name" value="TWO-COMPONENT SENSOR HISTIDINE KINASE"/>
    <property type="match status" value="1"/>
</dbReference>
<reference evidence="7 8" key="1">
    <citation type="submission" date="2015-09" db="EMBL/GenBank/DDBJ databases">
        <authorList>
            <consortium name="Pathogen Informatics"/>
        </authorList>
    </citation>
    <scope>NUCLEOTIDE SEQUENCE [LARGE SCALE GENOMIC DNA]</scope>
    <source>
        <strain evidence="7 8">2789STDY5834855</strain>
    </source>
</reference>
<evidence type="ECO:0000256" key="1">
    <source>
        <dbReference type="ARBA" id="ARBA00022553"/>
    </source>
</evidence>
<dbReference type="GO" id="GO:0042802">
    <property type="term" value="F:identical protein binding"/>
    <property type="evidence" value="ECO:0007669"/>
    <property type="project" value="TreeGrafter"/>
</dbReference>
<dbReference type="AlphaFoldDB" id="A0A174I3V9"/>
<feature type="domain" description="Histidine kinase" evidence="6">
    <location>
        <begin position="70"/>
        <end position="257"/>
    </location>
</feature>
<proteinExistence type="predicted"/>
<dbReference type="PROSITE" id="PS50109">
    <property type="entry name" value="HIS_KIN"/>
    <property type="match status" value="1"/>
</dbReference>
<dbReference type="InterPro" id="IPR032834">
    <property type="entry name" value="NatK-like_C"/>
</dbReference>
<dbReference type="EMBL" id="CYZV01000055">
    <property type="protein sequence ID" value="CUO80307.1"/>
    <property type="molecule type" value="Genomic_DNA"/>
</dbReference>
<keyword evidence="5" id="KW-0472">Membrane</keyword>
<sequence>MFLFVYRILLRDSSIEQGVIAEIAVLFLAIISINVFYFYDVYKKDKKKKSSEIKESMNPLIQELIDEMKANEHEYKNHLNILYCMIQVCKEDELKDKAKKYIGNVFENKNLLNNLSKVENTILKAVLLSKINQAEKNEIDCYYFIDSQLEGMPLDDSELTVVLSNLLNNAIEAASKSEKKVIEISTEYYEGKYIIEVSNSVDNLTKSMVADISKIRFSTKGTGRGYGLYNVKNIVEKYKGKVNMSLEEDIFNVLIEI</sequence>
<dbReference type="InterPro" id="IPR036890">
    <property type="entry name" value="HATPase_C_sf"/>
</dbReference>
<keyword evidence="3 7" id="KW-0418">Kinase</keyword>
<gene>
    <name evidence="7" type="primary">citS_1</name>
    <name evidence="7" type="ORF">ERS852470_03413</name>
</gene>
<dbReference type="Gene3D" id="3.30.565.10">
    <property type="entry name" value="Histidine kinase-like ATPase, C-terminal domain"/>
    <property type="match status" value="1"/>
</dbReference>
<keyword evidence="2 7" id="KW-0808">Transferase</keyword>
<feature type="transmembrane region" description="Helical" evidence="5">
    <location>
        <begin position="20"/>
        <end position="39"/>
    </location>
</feature>
<keyword evidence="4" id="KW-0902">Two-component regulatory system</keyword>